<feature type="region of interest" description="Disordered" evidence="1">
    <location>
        <begin position="155"/>
        <end position="203"/>
    </location>
</feature>
<proteinExistence type="predicted"/>
<name>A0A9P0Z991_CUSEU</name>
<dbReference type="Proteomes" id="UP001152484">
    <property type="component" value="Unassembled WGS sequence"/>
</dbReference>
<reference evidence="2" key="1">
    <citation type="submission" date="2022-07" db="EMBL/GenBank/DDBJ databases">
        <authorList>
            <person name="Macas J."/>
            <person name="Novak P."/>
            <person name="Neumann P."/>
        </authorList>
    </citation>
    <scope>NUCLEOTIDE SEQUENCE</scope>
</reference>
<gene>
    <name evidence="2" type="ORF">CEURO_LOCUS11717</name>
</gene>
<comment type="caution">
    <text evidence="2">The sequence shown here is derived from an EMBL/GenBank/DDBJ whole genome shotgun (WGS) entry which is preliminary data.</text>
</comment>
<keyword evidence="3" id="KW-1185">Reference proteome</keyword>
<evidence type="ECO:0000256" key="1">
    <source>
        <dbReference type="SAM" id="MobiDB-lite"/>
    </source>
</evidence>
<evidence type="ECO:0000313" key="3">
    <source>
        <dbReference type="Proteomes" id="UP001152484"/>
    </source>
</evidence>
<protein>
    <submittedName>
        <fullName evidence="2">Uncharacterized protein</fullName>
    </submittedName>
</protein>
<evidence type="ECO:0000313" key="2">
    <source>
        <dbReference type="EMBL" id="CAH9091827.1"/>
    </source>
</evidence>
<sequence length="203" mass="22969">MTGETKFSSSQLYISHVQHPVLHLFLKFLANSLLGRPNNHHTRMGDVCLISVALFRTHVDFNLCNLMWAHLKKESVAKGAIVVGGVIMHLATKFGYTDDSPIPDYCLMNISWLGHSGCTSFSHTVYGEERPRNMYNWHIHPKPLKYFLLPNPELPNSTSKQEERSNITSSQTPSHHISRNRNRNLPITNPITSPMSNSIAIQP</sequence>
<feature type="compositionally biased region" description="Polar residues" evidence="1">
    <location>
        <begin position="183"/>
        <end position="203"/>
    </location>
</feature>
<accession>A0A9P0Z991</accession>
<organism evidence="2 3">
    <name type="scientific">Cuscuta europaea</name>
    <name type="common">European dodder</name>
    <dbReference type="NCBI Taxonomy" id="41803"/>
    <lineage>
        <taxon>Eukaryota</taxon>
        <taxon>Viridiplantae</taxon>
        <taxon>Streptophyta</taxon>
        <taxon>Embryophyta</taxon>
        <taxon>Tracheophyta</taxon>
        <taxon>Spermatophyta</taxon>
        <taxon>Magnoliopsida</taxon>
        <taxon>eudicotyledons</taxon>
        <taxon>Gunneridae</taxon>
        <taxon>Pentapetalae</taxon>
        <taxon>asterids</taxon>
        <taxon>lamiids</taxon>
        <taxon>Solanales</taxon>
        <taxon>Convolvulaceae</taxon>
        <taxon>Cuscuteae</taxon>
        <taxon>Cuscuta</taxon>
        <taxon>Cuscuta subgen. Cuscuta</taxon>
    </lineage>
</organism>
<dbReference type="AlphaFoldDB" id="A0A9P0Z991"/>
<feature type="compositionally biased region" description="Polar residues" evidence="1">
    <location>
        <begin position="166"/>
        <end position="175"/>
    </location>
</feature>
<dbReference type="EMBL" id="CAMAPE010000027">
    <property type="protein sequence ID" value="CAH9091827.1"/>
    <property type="molecule type" value="Genomic_DNA"/>
</dbReference>
<dbReference type="OrthoDB" id="1750933at2759"/>